<dbReference type="CDD" id="cd07025">
    <property type="entry name" value="Peptidase_S66"/>
    <property type="match status" value="1"/>
</dbReference>
<dbReference type="SUPFAM" id="SSF141986">
    <property type="entry name" value="LD-carboxypeptidase A C-terminal domain-like"/>
    <property type="match status" value="1"/>
</dbReference>
<feature type="active site" description="Charge relay system" evidence="6">
    <location>
        <position position="201"/>
    </location>
</feature>
<dbReference type="InterPro" id="IPR040449">
    <property type="entry name" value="Peptidase_S66_N"/>
</dbReference>
<dbReference type="SUPFAM" id="SSF52317">
    <property type="entry name" value="Class I glutamine amidotransferase-like"/>
    <property type="match status" value="1"/>
</dbReference>
<sequence length="291" mass="30260">MRALRPGDSVALVTPAGPVPPEQLDAATAALEAWGLTVKRFASAGNRHPGLPYLADTDERRAADFQAAWLEPAVAAVISARGGYGTQRMLDLVDWPALRVAGPKIFTGASDVTALHDAIAVHLGLPTLFSPMPAAPFWDELAGAGLRSALFDPARPIVLRGTALVPGTARGVTTGGNLSLLAASVGTPEHRPRDGAIALLEDVTEAPYRIDRMLTQLLRSGWFAGVTGIVLGSWTDCGKPDSVRAVLLDRLAPLGVPILEEAGFGHLPGSATVPLGVPATLDGETLTVDGR</sequence>
<dbReference type="PANTHER" id="PTHR30237:SF2">
    <property type="entry name" value="MUREIN TETRAPEPTIDE CARBOXYPEPTIDASE"/>
    <property type="match status" value="1"/>
</dbReference>
<comment type="similarity">
    <text evidence="1">Belongs to the peptidase S66 family.</text>
</comment>
<feature type="domain" description="LD-carboxypeptidase C-terminal" evidence="8">
    <location>
        <begin position="170"/>
        <end position="281"/>
    </location>
</feature>
<evidence type="ECO:0000256" key="3">
    <source>
        <dbReference type="ARBA" id="ARBA00022670"/>
    </source>
</evidence>
<dbReference type="InterPro" id="IPR040921">
    <property type="entry name" value="Peptidase_S66C"/>
</dbReference>
<dbReference type="Gene3D" id="3.50.30.60">
    <property type="entry name" value="LD-carboxypeptidase A C-terminal domain-like"/>
    <property type="match status" value="1"/>
</dbReference>
<reference evidence="9" key="2">
    <citation type="submission" date="2020-09" db="EMBL/GenBank/DDBJ databases">
        <authorList>
            <person name="Sun Q."/>
            <person name="Zhou Y."/>
        </authorList>
    </citation>
    <scope>NUCLEOTIDE SEQUENCE</scope>
    <source>
        <strain evidence="9">CGMCC 4.7679</strain>
    </source>
</reference>
<dbReference type="PANTHER" id="PTHR30237">
    <property type="entry name" value="MURAMOYLTETRAPEPTIDE CARBOXYPEPTIDASE"/>
    <property type="match status" value="1"/>
</dbReference>
<evidence type="ECO:0000256" key="4">
    <source>
        <dbReference type="ARBA" id="ARBA00022801"/>
    </source>
</evidence>
<keyword evidence="2 9" id="KW-0121">Carboxypeptidase</keyword>
<dbReference type="InterPro" id="IPR027461">
    <property type="entry name" value="Carboxypeptidase_A_C_sf"/>
</dbReference>
<keyword evidence="3" id="KW-0645">Protease</keyword>
<evidence type="ECO:0000259" key="7">
    <source>
        <dbReference type="Pfam" id="PF02016"/>
    </source>
</evidence>
<organism evidence="9 10">
    <name type="scientific">Amycolatopsis bartoniae</name>
    <dbReference type="NCBI Taxonomy" id="941986"/>
    <lineage>
        <taxon>Bacteria</taxon>
        <taxon>Bacillati</taxon>
        <taxon>Actinomycetota</taxon>
        <taxon>Actinomycetes</taxon>
        <taxon>Pseudonocardiales</taxon>
        <taxon>Pseudonocardiaceae</taxon>
        <taxon>Amycolatopsis</taxon>
    </lineage>
</organism>
<dbReference type="GO" id="GO:0004180">
    <property type="term" value="F:carboxypeptidase activity"/>
    <property type="evidence" value="ECO:0007669"/>
    <property type="project" value="UniProtKB-KW"/>
</dbReference>
<accession>A0A8H9IU89</accession>
<evidence type="ECO:0000256" key="2">
    <source>
        <dbReference type="ARBA" id="ARBA00022645"/>
    </source>
</evidence>
<feature type="active site" description="Charge relay system" evidence="6">
    <location>
        <position position="266"/>
    </location>
</feature>
<dbReference type="Proteomes" id="UP000658656">
    <property type="component" value="Unassembled WGS sequence"/>
</dbReference>
<dbReference type="InterPro" id="IPR029062">
    <property type="entry name" value="Class_I_gatase-like"/>
</dbReference>
<gene>
    <name evidence="9" type="ORF">GCM10017566_03020</name>
</gene>
<dbReference type="GO" id="GO:0006508">
    <property type="term" value="P:proteolysis"/>
    <property type="evidence" value="ECO:0007669"/>
    <property type="project" value="UniProtKB-KW"/>
</dbReference>
<feature type="active site" description="Nucleophile" evidence="6">
    <location>
        <position position="110"/>
    </location>
</feature>
<protein>
    <submittedName>
        <fullName evidence="9">Muramoyltetrapeptide carboxypeptidase</fullName>
    </submittedName>
</protein>
<proteinExistence type="inferred from homology"/>
<evidence type="ECO:0000256" key="5">
    <source>
        <dbReference type="ARBA" id="ARBA00022825"/>
    </source>
</evidence>
<keyword evidence="4" id="KW-0378">Hydrolase</keyword>
<keyword evidence="10" id="KW-1185">Reference proteome</keyword>
<dbReference type="InterPro" id="IPR027478">
    <property type="entry name" value="LdcA_N"/>
</dbReference>
<dbReference type="InterPro" id="IPR003507">
    <property type="entry name" value="S66_fam"/>
</dbReference>
<dbReference type="PIRSF" id="PIRSF028757">
    <property type="entry name" value="LD-carboxypeptidase"/>
    <property type="match status" value="1"/>
</dbReference>
<reference evidence="9" key="1">
    <citation type="journal article" date="2014" name="Int. J. Syst. Evol. Microbiol.">
        <title>Complete genome sequence of Corynebacterium casei LMG S-19264T (=DSM 44701T), isolated from a smear-ripened cheese.</title>
        <authorList>
            <consortium name="US DOE Joint Genome Institute (JGI-PGF)"/>
            <person name="Walter F."/>
            <person name="Albersmeier A."/>
            <person name="Kalinowski J."/>
            <person name="Ruckert C."/>
        </authorList>
    </citation>
    <scope>NUCLEOTIDE SEQUENCE</scope>
    <source>
        <strain evidence="9">CGMCC 4.7679</strain>
    </source>
</reference>
<evidence type="ECO:0000313" key="10">
    <source>
        <dbReference type="Proteomes" id="UP000658656"/>
    </source>
</evidence>
<evidence type="ECO:0000313" key="9">
    <source>
        <dbReference type="EMBL" id="GHF33778.1"/>
    </source>
</evidence>
<keyword evidence="5" id="KW-0720">Serine protease</keyword>
<comment type="caution">
    <text evidence="9">The sequence shown here is derived from an EMBL/GenBank/DDBJ whole genome shotgun (WGS) entry which is preliminary data.</text>
</comment>
<dbReference type="Gene3D" id="3.40.50.10740">
    <property type="entry name" value="Class I glutamine amidotransferase-like"/>
    <property type="match status" value="1"/>
</dbReference>
<dbReference type="AlphaFoldDB" id="A0A8H9IU89"/>
<dbReference type="GO" id="GO:0008236">
    <property type="term" value="F:serine-type peptidase activity"/>
    <property type="evidence" value="ECO:0007669"/>
    <property type="project" value="UniProtKB-KW"/>
</dbReference>
<evidence type="ECO:0000256" key="1">
    <source>
        <dbReference type="ARBA" id="ARBA00010233"/>
    </source>
</evidence>
<dbReference type="Pfam" id="PF02016">
    <property type="entry name" value="Peptidase_S66"/>
    <property type="match status" value="1"/>
</dbReference>
<evidence type="ECO:0000259" key="8">
    <source>
        <dbReference type="Pfam" id="PF17676"/>
    </source>
</evidence>
<evidence type="ECO:0000256" key="6">
    <source>
        <dbReference type="PIRSR" id="PIRSR028757-1"/>
    </source>
</evidence>
<dbReference type="Pfam" id="PF17676">
    <property type="entry name" value="Peptidase_S66C"/>
    <property type="match status" value="1"/>
</dbReference>
<dbReference type="EMBL" id="BNAV01000001">
    <property type="protein sequence ID" value="GHF33778.1"/>
    <property type="molecule type" value="Genomic_DNA"/>
</dbReference>
<feature type="domain" description="LD-carboxypeptidase N-terminal" evidence="7">
    <location>
        <begin position="10"/>
        <end position="128"/>
    </location>
</feature>
<name>A0A8H9IU89_9PSEU</name>